<keyword evidence="10" id="KW-0393">Immunoglobulin domain</keyword>
<dbReference type="AlphaFoldDB" id="A0A8J0SWC4"/>
<keyword evidence="3 12" id="KW-0812">Transmembrane</keyword>
<keyword evidence="2" id="KW-1003">Cell membrane</keyword>
<dbReference type="Gene3D" id="2.60.40.10">
    <property type="entry name" value="Immunoglobulins"/>
    <property type="match status" value="1"/>
</dbReference>
<dbReference type="InterPro" id="IPR051713">
    <property type="entry name" value="T-cell_Activation_Regulation"/>
</dbReference>
<organism evidence="14 15">
    <name type="scientific">Xenopus tropicalis</name>
    <name type="common">Western clawed frog</name>
    <name type="synonym">Silurana tropicalis</name>
    <dbReference type="NCBI Taxonomy" id="8364"/>
    <lineage>
        <taxon>Eukaryota</taxon>
        <taxon>Metazoa</taxon>
        <taxon>Chordata</taxon>
        <taxon>Craniata</taxon>
        <taxon>Vertebrata</taxon>
        <taxon>Euteleostomi</taxon>
        <taxon>Amphibia</taxon>
        <taxon>Batrachia</taxon>
        <taxon>Anura</taxon>
        <taxon>Pipoidea</taxon>
        <taxon>Pipidae</taxon>
        <taxon>Xenopodinae</taxon>
        <taxon>Xenopus</taxon>
        <taxon>Silurana</taxon>
    </lineage>
</organism>
<dbReference type="GeneID" id="101730711"/>
<dbReference type="Xenbase" id="XB-GENE-29084767">
    <property type="gene designation" value="LOC101730711"/>
</dbReference>
<evidence type="ECO:0000256" key="9">
    <source>
        <dbReference type="ARBA" id="ARBA00023180"/>
    </source>
</evidence>
<keyword evidence="9" id="KW-0325">Glycoprotein</keyword>
<evidence type="ECO:0000313" key="16">
    <source>
        <dbReference type="Xenbase" id="XB-GENE-29084767"/>
    </source>
</evidence>
<evidence type="ECO:0000256" key="6">
    <source>
        <dbReference type="ARBA" id="ARBA00023136"/>
    </source>
</evidence>
<evidence type="ECO:0000256" key="13">
    <source>
        <dbReference type="SAM" id="SignalP"/>
    </source>
</evidence>
<evidence type="ECO:0000256" key="5">
    <source>
        <dbReference type="ARBA" id="ARBA00022989"/>
    </source>
</evidence>
<evidence type="ECO:0000256" key="10">
    <source>
        <dbReference type="ARBA" id="ARBA00023319"/>
    </source>
</evidence>
<dbReference type="OrthoDB" id="10012075at2759"/>
<evidence type="ECO:0000256" key="3">
    <source>
        <dbReference type="ARBA" id="ARBA00022692"/>
    </source>
</evidence>
<keyword evidence="7" id="KW-1015">Disulfide bond</keyword>
<comment type="subcellular location">
    <subcellularLocation>
        <location evidence="1">Cell membrane</location>
        <topology evidence="1">Single-pass type I membrane protein</topology>
    </subcellularLocation>
</comment>
<feature type="chain" id="PRO_5035234206" evidence="13">
    <location>
        <begin position="23"/>
        <end position="289"/>
    </location>
</feature>
<dbReference type="PANTHER" id="PTHR25466">
    <property type="entry name" value="T-LYMPHOCYTE ACTIVATION ANTIGEN"/>
    <property type="match status" value="1"/>
</dbReference>
<dbReference type="InterPro" id="IPR036179">
    <property type="entry name" value="Ig-like_dom_sf"/>
</dbReference>
<dbReference type="KEGG" id="xtr:101730711"/>
<evidence type="ECO:0000256" key="8">
    <source>
        <dbReference type="ARBA" id="ARBA00023170"/>
    </source>
</evidence>
<dbReference type="GO" id="GO:0005886">
    <property type="term" value="C:plasma membrane"/>
    <property type="evidence" value="ECO:0007669"/>
    <property type="project" value="UniProtKB-SubCell"/>
</dbReference>
<keyword evidence="8" id="KW-0675">Receptor</keyword>
<keyword evidence="4 13" id="KW-0732">Signal</keyword>
<proteinExistence type="predicted"/>
<accession>A0A8J0SWC4</accession>
<sequence>MCHILIFILLFLFLFQRKICEGRGRLSCPAVMGPARLHPFIILLGLFHLFLSSTSAVKVENFTLFEEKLKLEAHTANMIPCVFHTRRRLNPLRVQLEWGKMDKEGYVPLIHLDGNHVRKAAADFGDKYQLFIPQVSQGNCSLVINPMDIADSGTYQVRLRILGKLYEPVPSIEIQVVDQRKVESRAWGKKKTTVPPTTIATVPPGFVDDVQKRLVKIDKMAIIAIILNGVFVGIAILLGVLVFITYRKKSSSGDEENPPKKRKQKGKKEPSDESEESSSSESEESSSES</sequence>
<reference evidence="15" key="1">
    <citation type="submission" date="2025-08" db="UniProtKB">
        <authorList>
            <consortium name="RefSeq"/>
        </authorList>
    </citation>
    <scope>IDENTIFICATION</scope>
    <source>
        <strain evidence="15">Nigerian</strain>
        <tissue evidence="15">Liver and blood</tissue>
    </source>
</reference>
<gene>
    <name evidence="15 16" type="primary">LOC101730711</name>
</gene>
<evidence type="ECO:0000313" key="14">
    <source>
        <dbReference type="Proteomes" id="UP000008143"/>
    </source>
</evidence>
<dbReference type="PANTHER" id="PTHR25466:SF11">
    <property type="entry name" value="GALECTIN 17-RELATED"/>
    <property type="match status" value="1"/>
</dbReference>
<name>A0A8J0SWC4_XENTR</name>
<dbReference type="InterPro" id="IPR013783">
    <property type="entry name" value="Ig-like_fold"/>
</dbReference>
<evidence type="ECO:0000256" key="11">
    <source>
        <dbReference type="SAM" id="MobiDB-lite"/>
    </source>
</evidence>
<evidence type="ECO:0000256" key="12">
    <source>
        <dbReference type="SAM" id="Phobius"/>
    </source>
</evidence>
<feature type="transmembrane region" description="Helical" evidence="12">
    <location>
        <begin position="221"/>
        <end position="246"/>
    </location>
</feature>
<evidence type="ECO:0000313" key="15">
    <source>
        <dbReference type="RefSeq" id="XP_017952313.2"/>
    </source>
</evidence>
<dbReference type="RefSeq" id="XP_017952313.2">
    <property type="nucleotide sequence ID" value="XM_018096824.2"/>
</dbReference>
<dbReference type="AGR" id="Xenbase:XB-GENE-29084767"/>
<feature type="compositionally biased region" description="Acidic residues" evidence="11">
    <location>
        <begin position="272"/>
        <end position="289"/>
    </location>
</feature>
<evidence type="ECO:0000256" key="1">
    <source>
        <dbReference type="ARBA" id="ARBA00004251"/>
    </source>
</evidence>
<keyword evidence="6 12" id="KW-0472">Membrane</keyword>
<keyword evidence="14" id="KW-1185">Reference proteome</keyword>
<feature type="region of interest" description="Disordered" evidence="11">
    <location>
        <begin position="249"/>
        <end position="289"/>
    </location>
</feature>
<protein>
    <submittedName>
        <fullName evidence="15">Uncharacterized protein LOC101730711</fullName>
    </submittedName>
</protein>
<evidence type="ECO:0000256" key="7">
    <source>
        <dbReference type="ARBA" id="ARBA00023157"/>
    </source>
</evidence>
<evidence type="ECO:0000256" key="4">
    <source>
        <dbReference type="ARBA" id="ARBA00022729"/>
    </source>
</evidence>
<feature type="signal peptide" evidence="13">
    <location>
        <begin position="1"/>
        <end position="22"/>
    </location>
</feature>
<keyword evidence="5 12" id="KW-1133">Transmembrane helix</keyword>
<dbReference type="Proteomes" id="UP000008143">
    <property type="component" value="Chromosome 8"/>
</dbReference>
<evidence type="ECO:0000256" key="2">
    <source>
        <dbReference type="ARBA" id="ARBA00022475"/>
    </source>
</evidence>
<dbReference type="SUPFAM" id="SSF48726">
    <property type="entry name" value="Immunoglobulin"/>
    <property type="match status" value="1"/>
</dbReference>